<reference evidence="2 3" key="1">
    <citation type="submission" date="2017-11" db="EMBL/GenBank/DDBJ databases">
        <title>De novo assembly and phasing of dikaryotic genomes from two isolates of Puccinia coronata f. sp. avenae, the causal agent of oat crown rust.</title>
        <authorList>
            <person name="Miller M.E."/>
            <person name="Zhang Y."/>
            <person name="Omidvar V."/>
            <person name="Sperschneider J."/>
            <person name="Schwessinger B."/>
            <person name="Raley C."/>
            <person name="Palmer J.M."/>
            <person name="Garnica D."/>
            <person name="Upadhyaya N."/>
            <person name="Rathjen J."/>
            <person name="Taylor J.M."/>
            <person name="Park R.F."/>
            <person name="Dodds P.N."/>
            <person name="Hirsch C.D."/>
            <person name="Kianian S.F."/>
            <person name="Figueroa M."/>
        </authorList>
    </citation>
    <scope>NUCLEOTIDE SEQUENCE [LARGE SCALE GENOMIC DNA]</scope>
    <source>
        <strain evidence="2">12SD80</strain>
    </source>
</reference>
<dbReference type="Proteomes" id="UP000235392">
    <property type="component" value="Unassembled WGS sequence"/>
</dbReference>
<dbReference type="EMBL" id="PGCI01000142">
    <property type="protein sequence ID" value="PLW37472.1"/>
    <property type="molecule type" value="Genomic_DNA"/>
</dbReference>
<dbReference type="AlphaFoldDB" id="A0A2N5UIA3"/>
<organism evidence="2 3">
    <name type="scientific">Puccinia coronata f. sp. avenae</name>
    <dbReference type="NCBI Taxonomy" id="200324"/>
    <lineage>
        <taxon>Eukaryota</taxon>
        <taxon>Fungi</taxon>
        <taxon>Dikarya</taxon>
        <taxon>Basidiomycota</taxon>
        <taxon>Pucciniomycotina</taxon>
        <taxon>Pucciniomycetes</taxon>
        <taxon>Pucciniales</taxon>
        <taxon>Pucciniaceae</taxon>
        <taxon>Puccinia</taxon>
    </lineage>
</organism>
<sequence length="363" mass="40603">MSYGIPADDPTANTESNPSQSARIDQLTADMARVQESMARMMKFLEESSFNSCPQPHSHPDTAGADHERQHPSNSQAPPHSSQHFTPDPTFHGPTGPEFAHIARLEPLKIQDLWFAGDSAQVVWISWHFGYRPSEHRKTPLPTENWYNSLLLDNARQQGVFNQYANLDGIPFILPTLSLVEALLGGLIAIFGDKFSKENAKRALAACQQRNLTIGKYNAQFSSLVYLVNYVEENRIEKYVLGLHPRIIRKAMSKEWLTATTLSEKMVLASKAAAQLDILAQLPPETPLNHHPSSTHRPHALQIPHPQPLPQPRDPDAMEIDALTTSAQQKALLMDAVKLKSVSEDLLLSAERDDVRMTLPFLY</sequence>
<feature type="compositionally biased region" description="Basic and acidic residues" evidence="1">
    <location>
        <begin position="58"/>
        <end position="71"/>
    </location>
</feature>
<accession>A0A2N5UIA3</accession>
<evidence type="ECO:0000256" key="1">
    <source>
        <dbReference type="SAM" id="MobiDB-lite"/>
    </source>
</evidence>
<feature type="region of interest" description="Disordered" evidence="1">
    <location>
        <begin position="284"/>
        <end position="317"/>
    </location>
</feature>
<feature type="region of interest" description="Disordered" evidence="1">
    <location>
        <begin position="45"/>
        <end position="98"/>
    </location>
</feature>
<name>A0A2N5UIA3_9BASI</name>
<feature type="region of interest" description="Disordered" evidence="1">
    <location>
        <begin position="1"/>
        <end position="30"/>
    </location>
</feature>
<feature type="compositionally biased region" description="Polar residues" evidence="1">
    <location>
        <begin position="11"/>
        <end position="23"/>
    </location>
</feature>
<protein>
    <submittedName>
        <fullName evidence="2">Uncharacterized protein</fullName>
    </submittedName>
</protein>
<feature type="compositionally biased region" description="Polar residues" evidence="1">
    <location>
        <begin position="72"/>
        <end position="85"/>
    </location>
</feature>
<gene>
    <name evidence="2" type="ORF">PCASD_10663</name>
</gene>
<proteinExistence type="predicted"/>
<evidence type="ECO:0000313" key="3">
    <source>
        <dbReference type="Proteomes" id="UP000235392"/>
    </source>
</evidence>
<comment type="caution">
    <text evidence="2">The sequence shown here is derived from an EMBL/GenBank/DDBJ whole genome shotgun (WGS) entry which is preliminary data.</text>
</comment>
<evidence type="ECO:0000313" key="2">
    <source>
        <dbReference type="EMBL" id="PLW37472.1"/>
    </source>
</evidence>